<feature type="repeat" description="TPR" evidence="2">
    <location>
        <begin position="113"/>
        <end position="146"/>
    </location>
</feature>
<dbReference type="Gene3D" id="1.10.10.60">
    <property type="entry name" value="Homeodomain-like"/>
    <property type="match status" value="2"/>
</dbReference>
<dbReference type="Proteomes" id="UP000023541">
    <property type="component" value="Unassembled WGS sequence"/>
</dbReference>
<dbReference type="PANTHER" id="PTHR43280">
    <property type="entry name" value="ARAC-FAMILY TRANSCRIPTIONAL REGULATOR"/>
    <property type="match status" value="1"/>
</dbReference>
<keyword evidence="2" id="KW-0802">TPR repeat</keyword>
<organism evidence="6 7">
    <name type="scientific">Aquimarina atlantica</name>
    <dbReference type="NCBI Taxonomy" id="1317122"/>
    <lineage>
        <taxon>Bacteria</taxon>
        <taxon>Pseudomonadati</taxon>
        <taxon>Bacteroidota</taxon>
        <taxon>Flavobacteriia</taxon>
        <taxon>Flavobacteriales</taxon>
        <taxon>Flavobacteriaceae</taxon>
        <taxon>Aquimarina</taxon>
    </lineage>
</organism>
<feature type="domain" description="HTH araC/xylS-type" evidence="5">
    <location>
        <begin position="451"/>
        <end position="563"/>
    </location>
</feature>
<dbReference type="SUPFAM" id="SSF48452">
    <property type="entry name" value="TPR-like"/>
    <property type="match status" value="1"/>
</dbReference>
<protein>
    <recommendedName>
        <fullName evidence="5">HTH araC/xylS-type domain-containing protein</fullName>
    </recommendedName>
</protein>
<keyword evidence="7" id="KW-1185">Reference proteome</keyword>
<dbReference type="InterPro" id="IPR026000">
    <property type="entry name" value="Apc5_dom"/>
</dbReference>
<dbReference type="Pfam" id="PF12833">
    <property type="entry name" value="HTH_18"/>
    <property type="match status" value="1"/>
</dbReference>
<dbReference type="eggNOG" id="COG0457">
    <property type="taxonomic scope" value="Bacteria"/>
</dbReference>
<feature type="transmembrane region" description="Helical" evidence="3">
    <location>
        <begin position="391"/>
        <end position="410"/>
    </location>
</feature>
<dbReference type="Pfam" id="PF12862">
    <property type="entry name" value="ANAPC5"/>
    <property type="match status" value="2"/>
</dbReference>
<dbReference type="STRING" id="1317122.ATO12_09115"/>
<evidence type="ECO:0000256" key="3">
    <source>
        <dbReference type="SAM" id="Phobius"/>
    </source>
</evidence>
<evidence type="ECO:0000259" key="5">
    <source>
        <dbReference type="PROSITE" id="PS01124"/>
    </source>
</evidence>
<evidence type="ECO:0000256" key="1">
    <source>
        <dbReference type="ARBA" id="ARBA00023125"/>
    </source>
</evidence>
<evidence type="ECO:0000256" key="2">
    <source>
        <dbReference type="PROSITE-ProRule" id="PRU00339"/>
    </source>
</evidence>
<keyword evidence="3" id="KW-1133">Transmembrane helix</keyword>
<dbReference type="InterPro" id="IPR019734">
    <property type="entry name" value="TPR_rpt"/>
</dbReference>
<dbReference type="InterPro" id="IPR018060">
    <property type="entry name" value="HTH_AraC"/>
</dbReference>
<dbReference type="RefSeq" id="WP_081801972.1">
    <property type="nucleotide sequence ID" value="NZ_AQRA01000002.1"/>
</dbReference>
<sequence length="569" mass="66197">MKKRVLIVSIFFLYMIPGIAQDTGTFTIPDSLKSKTLDEIEELSYQYYRDTLKYEIYSNTFLAKAKLKNDSLALAKGYQLVSYNNSKNFPVRLTNLDSSIAFSKNLNHKRFPAISYSIKGGIYKEIGNYDKALDNYLAALKYSSASNNKNFYYLTKHNIGSIKREIGELNDAAKIFKEVIDYEEGNNIGGKGHLATILHLADSYRKLEYRDSATFYNTKGIQESLKDSLDIYPFFVLNEGINLFYKQQYQRSLDSIYKALPFIEKYKPRVEESLVNAYIHLAKLYKEFGENEKYLEYLLKINQSYERSGFVSKEMREGYELLIDYYKSIDDKNKQLYYIDKLFAVDSILDTNYKNLSKKIVLEYDTPKLLEEKQNLIDALEQKEKKTGVKFIIAVIFAIVLIIIVAVIYTKNVRYRKRFKELMHVPILDTAMSKEVSDKHPATPEAIGISEDIVNAVLKGLQKFEDKQGYLSTNITTGELAKKLQTNSKYLSKIINTYKQKSFSVYINELRIDYVIEKLKRESKFRLYTIKAISREIGFNTTEAFSKSFYKKTGIYPSYFIKQLEKENR</sequence>
<dbReference type="SMART" id="SM00028">
    <property type="entry name" value="TPR"/>
    <property type="match status" value="3"/>
</dbReference>
<dbReference type="eggNOG" id="COG2207">
    <property type="taxonomic scope" value="Bacteria"/>
</dbReference>
<gene>
    <name evidence="6" type="ORF">ATO12_09115</name>
</gene>
<keyword evidence="3" id="KW-0812">Transmembrane</keyword>
<dbReference type="OrthoDB" id="5295174at2"/>
<keyword evidence="3" id="KW-0472">Membrane</keyword>
<dbReference type="Gene3D" id="1.25.40.10">
    <property type="entry name" value="Tetratricopeptide repeat domain"/>
    <property type="match status" value="1"/>
</dbReference>
<dbReference type="PROSITE" id="PS50005">
    <property type="entry name" value="TPR"/>
    <property type="match status" value="1"/>
</dbReference>
<feature type="chain" id="PRO_5005404157" description="HTH araC/xylS-type domain-containing protein" evidence="4">
    <location>
        <begin position="21"/>
        <end position="569"/>
    </location>
</feature>
<dbReference type="SMART" id="SM00342">
    <property type="entry name" value="HTH_ARAC"/>
    <property type="match status" value="1"/>
</dbReference>
<proteinExistence type="predicted"/>
<evidence type="ECO:0000313" key="6">
    <source>
        <dbReference type="EMBL" id="EZH74889.1"/>
    </source>
</evidence>
<dbReference type="PANTHER" id="PTHR43280:SF2">
    <property type="entry name" value="HTH-TYPE TRANSCRIPTIONAL REGULATOR EXSA"/>
    <property type="match status" value="1"/>
</dbReference>
<dbReference type="GO" id="GO:0043565">
    <property type="term" value="F:sequence-specific DNA binding"/>
    <property type="evidence" value="ECO:0007669"/>
    <property type="project" value="InterPro"/>
</dbReference>
<dbReference type="EMBL" id="AQRA01000002">
    <property type="protein sequence ID" value="EZH74889.1"/>
    <property type="molecule type" value="Genomic_DNA"/>
</dbReference>
<evidence type="ECO:0000313" key="7">
    <source>
        <dbReference type="Proteomes" id="UP000023541"/>
    </source>
</evidence>
<reference evidence="6 7" key="1">
    <citation type="submission" date="2014-04" db="EMBL/GenBank/DDBJ databases">
        <title>Aquimarina sp. 22II-S11-z7 Genome Sequencing.</title>
        <authorList>
            <person name="Lai Q."/>
        </authorList>
    </citation>
    <scope>NUCLEOTIDE SEQUENCE [LARGE SCALE GENOMIC DNA]</scope>
    <source>
        <strain evidence="6 7">22II-S11-z7</strain>
    </source>
</reference>
<keyword evidence="4" id="KW-0732">Signal</keyword>
<keyword evidence="1" id="KW-0238">DNA-binding</keyword>
<evidence type="ECO:0000256" key="4">
    <source>
        <dbReference type="SAM" id="SignalP"/>
    </source>
</evidence>
<comment type="caution">
    <text evidence="6">The sequence shown here is derived from an EMBL/GenBank/DDBJ whole genome shotgun (WGS) entry which is preliminary data.</text>
</comment>
<dbReference type="AlphaFoldDB" id="A0A023BY53"/>
<dbReference type="GO" id="GO:0003700">
    <property type="term" value="F:DNA-binding transcription factor activity"/>
    <property type="evidence" value="ECO:0007669"/>
    <property type="project" value="InterPro"/>
</dbReference>
<dbReference type="InterPro" id="IPR011990">
    <property type="entry name" value="TPR-like_helical_dom_sf"/>
</dbReference>
<name>A0A023BY53_9FLAO</name>
<accession>A0A023BY53</accession>
<feature type="signal peptide" evidence="4">
    <location>
        <begin position="1"/>
        <end position="20"/>
    </location>
</feature>
<dbReference type="PROSITE" id="PS01124">
    <property type="entry name" value="HTH_ARAC_FAMILY_2"/>
    <property type="match status" value="1"/>
</dbReference>